<reference evidence="3 4" key="1">
    <citation type="submission" date="2019-05" db="EMBL/GenBank/DDBJ databases">
        <title>Comparative genomics and metabolomics analyses of clavulanic acid producing Streptomyces species provides insight into specialized metabolism and evolution of beta-lactam biosynthetic gene clusters.</title>
        <authorList>
            <person name="Moore M.A."/>
            <person name="Cruz-Morales P."/>
            <person name="Barona Gomez F."/>
            <person name="Kapil T."/>
        </authorList>
    </citation>
    <scope>NUCLEOTIDE SEQUENCE [LARGE SCALE GENOMIC DNA]</scope>
    <source>
        <strain evidence="3 4">NRRL 5741</strain>
    </source>
</reference>
<dbReference type="EMBL" id="VCLA01000102">
    <property type="protein sequence ID" value="MQT00863.1"/>
    <property type="molecule type" value="Genomic_DNA"/>
</dbReference>
<evidence type="ECO:0000313" key="4">
    <source>
        <dbReference type="Proteomes" id="UP000419138"/>
    </source>
</evidence>
<dbReference type="Pfam" id="PF04149">
    <property type="entry name" value="DUF397"/>
    <property type="match status" value="1"/>
</dbReference>
<keyword evidence="4" id="KW-1185">Reference proteome</keyword>
<feature type="compositionally biased region" description="Polar residues" evidence="1">
    <location>
        <begin position="1"/>
        <end position="11"/>
    </location>
</feature>
<evidence type="ECO:0000256" key="1">
    <source>
        <dbReference type="SAM" id="MobiDB-lite"/>
    </source>
</evidence>
<dbReference type="AlphaFoldDB" id="A0A646KF48"/>
<evidence type="ECO:0000259" key="2">
    <source>
        <dbReference type="Pfam" id="PF04149"/>
    </source>
</evidence>
<comment type="caution">
    <text evidence="3">The sequence shown here is derived from an EMBL/GenBank/DDBJ whole genome shotgun (WGS) entry which is preliminary data.</text>
</comment>
<proteinExistence type="predicted"/>
<sequence length="100" mass="10587">MGLHSTNTRATEQTHERQGAGAVERFVNGMRASRLDSVTWTKSSHSNATGNCVELAELPDGGVAIRNSRDPQGPALVYTRDEIAAFVAGARSGDFDAVIG</sequence>
<evidence type="ECO:0000313" key="3">
    <source>
        <dbReference type="EMBL" id="MQT00863.1"/>
    </source>
</evidence>
<name>A0A646KF48_STRJU</name>
<feature type="domain" description="DUF397" evidence="2">
    <location>
        <begin position="39"/>
        <end position="91"/>
    </location>
</feature>
<protein>
    <submittedName>
        <fullName evidence="3">DUF397 domain-containing protein</fullName>
    </submittedName>
</protein>
<gene>
    <name evidence="3" type="ORF">FF041_11720</name>
</gene>
<dbReference type="OrthoDB" id="4558943at2"/>
<feature type="region of interest" description="Disordered" evidence="1">
    <location>
        <begin position="1"/>
        <end position="21"/>
    </location>
</feature>
<dbReference type="Proteomes" id="UP000419138">
    <property type="component" value="Unassembled WGS sequence"/>
</dbReference>
<dbReference type="InterPro" id="IPR007278">
    <property type="entry name" value="DUF397"/>
</dbReference>
<organism evidence="3 4">
    <name type="scientific">Streptomyces jumonjinensis</name>
    <dbReference type="NCBI Taxonomy" id="1945"/>
    <lineage>
        <taxon>Bacteria</taxon>
        <taxon>Bacillati</taxon>
        <taxon>Actinomycetota</taxon>
        <taxon>Actinomycetes</taxon>
        <taxon>Kitasatosporales</taxon>
        <taxon>Streptomycetaceae</taxon>
        <taxon>Streptomyces</taxon>
    </lineage>
</organism>
<accession>A0A646KF48</accession>